<reference evidence="7" key="2">
    <citation type="submission" date="2025-08" db="UniProtKB">
        <authorList>
            <consortium name="Ensembl"/>
        </authorList>
    </citation>
    <scope>IDENTIFICATION</scope>
</reference>
<evidence type="ECO:0000256" key="3">
    <source>
        <dbReference type="ARBA" id="ARBA00022771"/>
    </source>
</evidence>
<dbReference type="PROSITE" id="PS50064">
    <property type="entry name" value="ZF_PARP_2"/>
    <property type="match status" value="1"/>
</dbReference>
<evidence type="ECO:0000256" key="1">
    <source>
        <dbReference type="ARBA" id="ARBA00004123"/>
    </source>
</evidence>
<dbReference type="InterPro" id="IPR036957">
    <property type="entry name" value="Znf_PARP_sf"/>
</dbReference>
<protein>
    <recommendedName>
        <fullName evidence="6">PARP-type domain-containing protein</fullName>
    </recommendedName>
</protein>
<dbReference type="GO" id="GO:0008270">
    <property type="term" value="F:zinc ion binding"/>
    <property type="evidence" value="ECO:0007669"/>
    <property type="project" value="UniProtKB-KW"/>
</dbReference>
<proteinExistence type="predicted"/>
<reference evidence="7" key="3">
    <citation type="submission" date="2025-09" db="UniProtKB">
        <authorList>
            <consortium name="Ensembl"/>
        </authorList>
    </citation>
    <scope>IDENTIFICATION</scope>
</reference>
<keyword evidence="4" id="KW-0862">Zinc</keyword>
<keyword evidence="3" id="KW-0863">Zinc-finger</keyword>
<evidence type="ECO:0000313" key="7">
    <source>
        <dbReference type="Ensembl" id="ENSOMYP00000054311.2"/>
    </source>
</evidence>
<organism evidence="7 8">
    <name type="scientific">Oncorhynchus mykiss</name>
    <name type="common">Rainbow trout</name>
    <name type="synonym">Salmo gairdneri</name>
    <dbReference type="NCBI Taxonomy" id="8022"/>
    <lineage>
        <taxon>Eukaryota</taxon>
        <taxon>Metazoa</taxon>
        <taxon>Chordata</taxon>
        <taxon>Craniata</taxon>
        <taxon>Vertebrata</taxon>
        <taxon>Euteleostomi</taxon>
        <taxon>Actinopterygii</taxon>
        <taxon>Neopterygii</taxon>
        <taxon>Teleostei</taxon>
        <taxon>Protacanthopterygii</taxon>
        <taxon>Salmoniformes</taxon>
        <taxon>Salmonidae</taxon>
        <taxon>Salmoninae</taxon>
        <taxon>Oncorhynchus</taxon>
    </lineage>
</organism>
<keyword evidence="8" id="KW-1185">Reference proteome</keyword>
<sequence>MAYAQDDKLYMAKVDMHLCKKCQETIAKDSLRMAVMVQVMWSISFIPRKLQKCNCIKPLYTVIMLILR</sequence>
<dbReference type="InterPro" id="IPR001510">
    <property type="entry name" value="Znf_PARP"/>
</dbReference>
<dbReference type="Gene3D" id="3.30.1740.10">
    <property type="entry name" value="Zinc finger, PARP-type"/>
    <property type="match status" value="1"/>
</dbReference>
<dbReference type="GO" id="GO:0005634">
    <property type="term" value="C:nucleus"/>
    <property type="evidence" value="ECO:0007669"/>
    <property type="project" value="UniProtKB-SubCell"/>
</dbReference>
<keyword evidence="5" id="KW-0539">Nucleus</keyword>
<name>A0A8C7RMM7_ONCMY</name>
<reference evidence="7" key="1">
    <citation type="submission" date="2020-07" db="EMBL/GenBank/DDBJ databases">
        <title>A long reads based de novo assembly of the rainbow trout Arlee double haploid line genome.</title>
        <authorList>
            <person name="Gao G."/>
            <person name="Palti Y."/>
        </authorList>
    </citation>
    <scope>NUCLEOTIDE SEQUENCE [LARGE SCALE GENOMIC DNA]</scope>
</reference>
<dbReference type="Ensembl" id="ENSOMYT00000059124.2">
    <property type="protein sequence ID" value="ENSOMYP00000054311.2"/>
    <property type="gene ID" value="ENSOMYG00000024937.2"/>
</dbReference>
<keyword evidence="2" id="KW-0479">Metal-binding</keyword>
<accession>A0A8C7RMM7</accession>
<comment type="subcellular location">
    <subcellularLocation>
        <location evidence="1">Nucleus</location>
    </subcellularLocation>
</comment>
<evidence type="ECO:0000259" key="6">
    <source>
        <dbReference type="PROSITE" id="PS50064"/>
    </source>
</evidence>
<evidence type="ECO:0000256" key="4">
    <source>
        <dbReference type="ARBA" id="ARBA00022833"/>
    </source>
</evidence>
<dbReference type="GO" id="GO:0003677">
    <property type="term" value="F:DNA binding"/>
    <property type="evidence" value="ECO:0007669"/>
    <property type="project" value="InterPro"/>
</dbReference>
<dbReference type="Proteomes" id="UP000694395">
    <property type="component" value="Chromosome 8"/>
</dbReference>
<dbReference type="GeneTree" id="ENSGT01120000278235"/>
<evidence type="ECO:0000256" key="5">
    <source>
        <dbReference type="ARBA" id="ARBA00023242"/>
    </source>
</evidence>
<evidence type="ECO:0000313" key="8">
    <source>
        <dbReference type="Proteomes" id="UP000694395"/>
    </source>
</evidence>
<dbReference type="AlphaFoldDB" id="A0A8C7RMM7"/>
<evidence type="ECO:0000256" key="2">
    <source>
        <dbReference type="ARBA" id="ARBA00022723"/>
    </source>
</evidence>
<feature type="domain" description="PARP-type" evidence="6">
    <location>
        <begin position="12"/>
        <end position="38"/>
    </location>
</feature>